<accession>A0A4E0RFK2</accession>
<protein>
    <recommendedName>
        <fullName evidence="7">BPTI/Kunitz inhibitor domain-containing protein</fullName>
    </recommendedName>
</protein>
<keyword evidence="9" id="KW-1185">Reference proteome</keyword>
<reference evidence="8" key="1">
    <citation type="submission" date="2019-03" db="EMBL/GenBank/DDBJ databases">
        <title>Improved annotation for the trematode Fasciola hepatica.</title>
        <authorList>
            <person name="Choi Y.-J."/>
            <person name="Martin J."/>
            <person name="Mitreva M."/>
        </authorList>
    </citation>
    <scope>NUCLEOTIDE SEQUENCE [LARGE SCALE GENOMIC DNA]</scope>
</reference>
<keyword evidence="6" id="KW-0472">Membrane</keyword>
<comment type="caution">
    <text evidence="8">The sequence shown here is derived from an EMBL/GenBank/DDBJ whole genome shotgun (WGS) entry which is preliminary data.</text>
</comment>
<keyword evidence="6" id="KW-1133">Transmembrane helix</keyword>
<dbReference type="SUPFAM" id="SSF57362">
    <property type="entry name" value="BPTI-like"/>
    <property type="match status" value="1"/>
</dbReference>
<dbReference type="PROSITE" id="PS00280">
    <property type="entry name" value="BPTI_KUNITZ_1"/>
    <property type="match status" value="1"/>
</dbReference>
<keyword evidence="4" id="KW-0722">Serine protease inhibitor</keyword>
<proteinExistence type="predicted"/>
<evidence type="ECO:0000256" key="4">
    <source>
        <dbReference type="ARBA" id="ARBA00022900"/>
    </source>
</evidence>
<name>A0A4E0RFK2_FASHE</name>
<comment type="subcellular location">
    <subcellularLocation>
        <location evidence="1">Secreted</location>
    </subcellularLocation>
</comment>
<keyword evidence="3" id="KW-0646">Protease inhibitor</keyword>
<evidence type="ECO:0000313" key="8">
    <source>
        <dbReference type="EMBL" id="THD27649.1"/>
    </source>
</evidence>
<dbReference type="InterPro" id="IPR050098">
    <property type="entry name" value="TFPI/VKTCI-like"/>
</dbReference>
<keyword evidence="5" id="KW-1015">Disulfide bond</keyword>
<dbReference type="Proteomes" id="UP000230066">
    <property type="component" value="Unassembled WGS sequence"/>
</dbReference>
<evidence type="ECO:0000313" key="9">
    <source>
        <dbReference type="Proteomes" id="UP000230066"/>
    </source>
</evidence>
<dbReference type="EMBL" id="JXXN02000360">
    <property type="protein sequence ID" value="THD27649.1"/>
    <property type="molecule type" value="Genomic_DNA"/>
</dbReference>
<evidence type="ECO:0000259" key="7">
    <source>
        <dbReference type="PROSITE" id="PS50279"/>
    </source>
</evidence>
<dbReference type="PANTHER" id="PTHR10083:SF381">
    <property type="entry name" value="BPTI_KUNITZ INHIBITOR DOMAIN-CONTAINING PROTEIN"/>
    <property type="match status" value="1"/>
</dbReference>
<dbReference type="PROSITE" id="PS50279">
    <property type="entry name" value="BPTI_KUNITZ_2"/>
    <property type="match status" value="1"/>
</dbReference>
<evidence type="ECO:0000256" key="3">
    <source>
        <dbReference type="ARBA" id="ARBA00022690"/>
    </source>
</evidence>
<dbReference type="GO" id="GO:0004867">
    <property type="term" value="F:serine-type endopeptidase inhibitor activity"/>
    <property type="evidence" value="ECO:0007669"/>
    <property type="project" value="UniProtKB-KW"/>
</dbReference>
<dbReference type="SMART" id="SM00131">
    <property type="entry name" value="KU"/>
    <property type="match status" value="1"/>
</dbReference>
<dbReference type="PRINTS" id="PR00759">
    <property type="entry name" value="BASICPTASE"/>
</dbReference>
<organism evidence="8 9">
    <name type="scientific">Fasciola hepatica</name>
    <name type="common">Liver fluke</name>
    <dbReference type="NCBI Taxonomy" id="6192"/>
    <lineage>
        <taxon>Eukaryota</taxon>
        <taxon>Metazoa</taxon>
        <taxon>Spiralia</taxon>
        <taxon>Lophotrochozoa</taxon>
        <taxon>Platyhelminthes</taxon>
        <taxon>Trematoda</taxon>
        <taxon>Digenea</taxon>
        <taxon>Plagiorchiida</taxon>
        <taxon>Echinostomata</taxon>
        <taxon>Echinostomatoidea</taxon>
        <taxon>Fasciolidae</taxon>
        <taxon>Fasciola</taxon>
    </lineage>
</organism>
<dbReference type="Pfam" id="PF00014">
    <property type="entry name" value="Kunitz_BPTI"/>
    <property type="match status" value="1"/>
</dbReference>
<evidence type="ECO:0000256" key="5">
    <source>
        <dbReference type="ARBA" id="ARBA00023157"/>
    </source>
</evidence>
<dbReference type="AlphaFoldDB" id="A0A4E0RFK2"/>
<evidence type="ECO:0000256" key="6">
    <source>
        <dbReference type="SAM" id="Phobius"/>
    </source>
</evidence>
<keyword evidence="6" id="KW-0812">Transmembrane</keyword>
<dbReference type="InterPro" id="IPR002223">
    <property type="entry name" value="Kunitz_BPTI"/>
</dbReference>
<gene>
    <name evidence="8" type="ORF">D915_001560</name>
</gene>
<dbReference type="InterPro" id="IPR036880">
    <property type="entry name" value="Kunitz_BPTI_sf"/>
</dbReference>
<evidence type="ECO:0000256" key="1">
    <source>
        <dbReference type="ARBA" id="ARBA00004613"/>
    </source>
</evidence>
<dbReference type="PANTHER" id="PTHR10083">
    <property type="entry name" value="KUNITZ-TYPE PROTEASE INHIBITOR-RELATED"/>
    <property type="match status" value="1"/>
</dbReference>
<sequence>MCINTIHLVSFLSVVESKSEHRIQMDFYGTLLFFMIFTPVNILVYPQAHLQREDTSMNDMMQIQCRDYARIRLCVAPITRGPCRGYHVRWGYDPAVNRCAPFIYGGCAGNENNYDKVEWCEHFCLEPQDAFYGDSGKPVC</sequence>
<dbReference type="GO" id="GO:0005615">
    <property type="term" value="C:extracellular space"/>
    <property type="evidence" value="ECO:0007669"/>
    <property type="project" value="TreeGrafter"/>
</dbReference>
<dbReference type="InterPro" id="IPR020901">
    <property type="entry name" value="Prtase_inh_Kunz-CS"/>
</dbReference>
<evidence type="ECO:0000256" key="2">
    <source>
        <dbReference type="ARBA" id="ARBA00022525"/>
    </source>
</evidence>
<feature type="transmembrane region" description="Helical" evidence="6">
    <location>
        <begin position="27"/>
        <end position="45"/>
    </location>
</feature>
<keyword evidence="2" id="KW-0964">Secreted</keyword>
<dbReference type="Gene3D" id="4.10.410.10">
    <property type="entry name" value="Pancreatic trypsin inhibitor Kunitz domain"/>
    <property type="match status" value="1"/>
</dbReference>
<feature type="domain" description="BPTI/Kunitz inhibitor" evidence="7">
    <location>
        <begin position="74"/>
        <end position="124"/>
    </location>
</feature>